<reference evidence="2" key="1">
    <citation type="submission" date="2023-10" db="EMBL/GenBank/DDBJ databases">
        <title>Characterization and whole genome sequencing of a novel strain of Bergeyella porcorum QD2021 isolated from pig.</title>
        <authorList>
            <person name="Liu G."/>
            <person name="Chen C."/>
            <person name="Han X."/>
        </authorList>
    </citation>
    <scope>NUCLEOTIDE SEQUENCE</scope>
    <source>
        <strain evidence="2">QD2021</strain>
    </source>
</reference>
<dbReference type="Proteomes" id="UP001432059">
    <property type="component" value="Chromosome"/>
</dbReference>
<dbReference type="InterPro" id="IPR007383">
    <property type="entry name" value="DUF445"/>
</dbReference>
<dbReference type="GO" id="GO:0005886">
    <property type="term" value="C:plasma membrane"/>
    <property type="evidence" value="ECO:0007669"/>
    <property type="project" value="TreeGrafter"/>
</dbReference>
<dbReference type="AlphaFoldDB" id="A0AAU0F4K8"/>
<keyword evidence="1" id="KW-0472">Membrane</keyword>
<dbReference type="RefSeq" id="WP_327983803.1">
    <property type="nucleotide sequence ID" value="NZ_CP136426.1"/>
</dbReference>
<dbReference type="PANTHER" id="PTHR38442:SF1">
    <property type="entry name" value="INNER MEMBRANE PROTEIN"/>
    <property type="match status" value="1"/>
</dbReference>
<evidence type="ECO:0000313" key="2">
    <source>
        <dbReference type="EMBL" id="WOC52380.1"/>
    </source>
</evidence>
<dbReference type="EMBL" id="CP136426">
    <property type="protein sequence ID" value="WOC52380.1"/>
    <property type="molecule type" value="Genomic_DNA"/>
</dbReference>
<dbReference type="KEGG" id="bpor:BPO_1733"/>
<sequence>MNNSKQNQLRKHKWFATGLFLLMAIIFIGASLLQKQSDASWIGYAKAFSEAAMVGALADWFAVTALFHHPLGLKIPHTNLIQKKKKDIGDNLGNFVVENFLSPQNIRPNILKLKVAHYAGDWLSKPLNQEFLTKEISTIITDVVQKLNDDSVVKFITFKTIEISESIKVNEMVSNGLNYILEQGDHQPLITSLANQVKNYVQQNQTLIRERVKNESHSLIPKFVDDAIADKITKGIYNYFDEVEHNAQHSIRDEISQKLYLFASELKTKAEWKSKLNTLKTNLLKEDKLQHYSQDIWHSIKSSLIKELNDDTSPLKNYLQKSLADLSHNLRTDEALQYKIDHWIRVTSYKYILKHRQRVAILISETVEQWEGKQLSEKLELEVGKDLQYIRINGTIVGGLVGLAIYSLAQWLI</sequence>
<accession>A0AAU0F4K8</accession>
<gene>
    <name evidence="2" type="ORF">BPO_1733</name>
</gene>
<protein>
    <submittedName>
        <fullName evidence="2">Uncharacterized membrane-anchored protein YjiN, DUF445 family</fullName>
    </submittedName>
</protein>
<dbReference type="PANTHER" id="PTHR38442">
    <property type="entry name" value="INNER MEMBRANE PROTEIN-RELATED"/>
    <property type="match status" value="1"/>
</dbReference>
<keyword evidence="1" id="KW-1133">Transmembrane helix</keyword>
<dbReference type="Pfam" id="PF04286">
    <property type="entry name" value="DUF445"/>
    <property type="match status" value="1"/>
</dbReference>
<organism evidence="2 3">
    <name type="scientific">Bergeyella porcorum</name>
    <dbReference type="NCBI Taxonomy" id="1735111"/>
    <lineage>
        <taxon>Bacteria</taxon>
        <taxon>Pseudomonadati</taxon>
        <taxon>Bacteroidota</taxon>
        <taxon>Flavobacteriia</taxon>
        <taxon>Flavobacteriales</taxon>
        <taxon>Weeksellaceae</taxon>
        <taxon>Bergeyella</taxon>
    </lineage>
</organism>
<keyword evidence="3" id="KW-1185">Reference proteome</keyword>
<evidence type="ECO:0000256" key="1">
    <source>
        <dbReference type="SAM" id="Phobius"/>
    </source>
</evidence>
<feature type="transmembrane region" description="Helical" evidence="1">
    <location>
        <begin position="12"/>
        <end position="33"/>
    </location>
</feature>
<keyword evidence="1" id="KW-0812">Transmembrane</keyword>
<name>A0AAU0F4K8_9FLAO</name>
<proteinExistence type="predicted"/>
<evidence type="ECO:0000313" key="3">
    <source>
        <dbReference type="Proteomes" id="UP001432059"/>
    </source>
</evidence>